<evidence type="ECO:0000259" key="1">
    <source>
        <dbReference type="Pfam" id="PF07075"/>
    </source>
</evidence>
<dbReference type="RefSeq" id="WP_106380380.1">
    <property type="nucleotide sequence ID" value="NZ_NIGF01000011.1"/>
</dbReference>
<organism evidence="3 4">
    <name type="scientific">Abditibacterium utsteinense</name>
    <dbReference type="NCBI Taxonomy" id="1960156"/>
    <lineage>
        <taxon>Bacteria</taxon>
        <taxon>Pseudomonadati</taxon>
        <taxon>Abditibacteriota</taxon>
        <taxon>Abditibacteriia</taxon>
        <taxon>Abditibacteriales</taxon>
        <taxon>Abditibacteriaceae</taxon>
        <taxon>Abditibacterium</taxon>
    </lineage>
</organism>
<feature type="domain" description="Peptidoglycan beta-N-acetylmuramidase NamZ C-terminal" evidence="2">
    <location>
        <begin position="282"/>
        <end position="437"/>
    </location>
</feature>
<protein>
    <submittedName>
        <fullName evidence="3">Putative conserved protein YbbC, DUF1343 family</fullName>
    </submittedName>
</protein>
<dbReference type="InterPro" id="IPR048502">
    <property type="entry name" value="NamZ_N"/>
</dbReference>
<keyword evidence="4" id="KW-1185">Reference proteome</keyword>
<gene>
    <name evidence="3" type="ORF">B1R32_11157</name>
</gene>
<dbReference type="InterPro" id="IPR048503">
    <property type="entry name" value="NamZ_C"/>
</dbReference>
<name>A0A2S8SRU5_9BACT</name>
<evidence type="ECO:0000259" key="2">
    <source>
        <dbReference type="Pfam" id="PF20732"/>
    </source>
</evidence>
<proteinExistence type="predicted"/>
<sequence>MKSKENLFKLKLKTQELRFSTLFKRFCVLGLMATVANGCPFSAARAQVMPLSAPLPRAEVWPGINVLESRGFDILQGKRVGLVTNQSGRSRSGEATIDVLRRAPGVNLVALFAPEHGVRGEIAAGAKVDNTRDALTQLPVFSLYGATRQPTPAMLRGIQVLVFDLQEIGARSYTFLATLEKCRQACAQNGIELVVLDRPNPVGRAIEGNIPQQFSFVCPFPIPYRHGLTMGEVARYLNARAARKCQLRVVPMRNYRREPFVQTALTWTRTSPNIPRATSPFFYSATGILGELPALSIGIGTPFPFELAGAPNLDANALAKTLNARHLAGWNFRAASWIPSKGSYAHKKCSGVQILLTDFSRAQTTRLNFEIYRAVRHIAPRLPFFASSERSAMFDKVCGTPQIRRAMQSGQSADSLWKLWNQGAAPFARQSAPFRLY</sequence>
<dbReference type="PANTHER" id="PTHR42915:SF1">
    <property type="entry name" value="PEPTIDOGLYCAN BETA-N-ACETYLMURAMIDASE NAMZ"/>
    <property type="match status" value="1"/>
</dbReference>
<feature type="domain" description="Peptidoglycan beta-N-acetylmuramidase NamZ N-terminal" evidence="1">
    <location>
        <begin position="80"/>
        <end position="277"/>
    </location>
</feature>
<dbReference type="PIRSF" id="PIRSF016719">
    <property type="entry name" value="UCP016719"/>
    <property type="match status" value="1"/>
</dbReference>
<dbReference type="GO" id="GO:0033922">
    <property type="term" value="F:peptidoglycan beta-N-acetylmuramidase activity"/>
    <property type="evidence" value="ECO:0007669"/>
    <property type="project" value="InterPro"/>
</dbReference>
<reference evidence="3 4" key="1">
    <citation type="journal article" date="2018" name="Syst. Appl. Microbiol.">
        <title>Abditibacterium utsteinense sp. nov., the first cultivated member of candidate phylum FBP, isolated from ice-free Antarctic soil samples.</title>
        <authorList>
            <person name="Tahon G."/>
            <person name="Tytgat B."/>
            <person name="Lebbe L."/>
            <person name="Carlier A."/>
            <person name="Willems A."/>
        </authorList>
    </citation>
    <scope>NUCLEOTIDE SEQUENCE [LARGE SCALE GENOMIC DNA]</scope>
    <source>
        <strain evidence="3 4">LMG 29911</strain>
    </source>
</reference>
<dbReference type="OrthoDB" id="9801061at2"/>
<dbReference type="EMBL" id="NIGF01000011">
    <property type="protein sequence ID" value="PQV63496.1"/>
    <property type="molecule type" value="Genomic_DNA"/>
</dbReference>
<dbReference type="Gene3D" id="3.90.1150.140">
    <property type="match status" value="1"/>
</dbReference>
<dbReference type="InterPro" id="IPR008302">
    <property type="entry name" value="NamZ"/>
</dbReference>
<dbReference type="InParanoid" id="A0A2S8SRU5"/>
<evidence type="ECO:0000313" key="4">
    <source>
        <dbReference type="Proteomes" id="UP000237684"/>
    </source>
</evidence>
<dbReference type="FunCoup" id="A0A2S8SRU5">
    <property type="interactions" value="26"/>
</dbReference>
<evidence type="ECO:0000313" key="3">
    <source>
        <dbReference type="EMBL" id="PQV63496.1"/>
    </source>
</evidence>
<dbReference type="PANTHER" id="PTHR42915">
    <property type="entry name" value="HYPOTHETICAL 460 KDA PROTEIN IN FEUA-SIGW INTERGENIC REGION [PRECURSOR]"/>
    <property type="match status" value="1"/>
</dbReference>
<accession>A0A2S8SRU5</accession>
<dbReference type="AlphaFoldDB" id="A0A2S8SRU5"/>
<comment type="caution">
    <text evidence="3">The sequence shown here is derived from an EMBL/GenBank/DDBJ whole genome shotgun (WGS) entry which is preliminary data.</text>
</comment>
<dbReference type="Gene3D" id="3.40.50.12170">
    <property type="entry name" value="Uncharacterised protein PF07075, DUF1343"/>
    <property type="match status" value="1"/>
</dbReference>
<dbReference type="Pfam" id="PF07075">
    <property type="entry name" value="NamZ_N"/>
    <property type="match status" value="1"/>
</dbReference>
<dbReference type="Pfam" id="PF20732">
    <property type="entry name" value="NamZ_C"/>
    <property type="match status" value="1"/>
</dbReference>
<dbReference type="Proteomes" id="UP000237684">
    <property type="component" value="Unassembled WGS sequence"/>
</dbReference>